<protein>
    <submittedName>
        <fullName evidence="1">Competence protein ComJ</fullName>
    </submittedName>
</protein>
<organism evidence="1 2">
    <name type="scientific">Paenibacillus aurantiacus</name>
    <dbReference type="NCBI Taxonomy" id="1936118"/>
    <lineage>
        <taxon>Bacteria</taxon>
        <taxon>Bacillati</taxon>
        <taxon>Bacillota</taxon>
        <taxon>Bacilli</taxon>
        <taxon>Bacillales</taxon>
        <taxon>Paenibacillaceae</taxon>
        <taxon>Paenibacillus</taxon>
    </lineage>
</organism>
<keyword evidence="2" id="KW-1185">Reference proteome</keyword>
<dbReference type="Proteomes" id="UP001589747">
    <property type="component" value="Unassembled WGS sequence"/>
</dbReference>
<dbReference type="RefSeq" id="WP_377499399.1">
    <property type="nucleotide sequence ID" value="NZ_JBHMDO010000041.1"/>
</dbReference>
<dbReference type="InterPro" id="IPR038691">
    <property type="entry name" value="ComJ_sf"/>
</dbReference>
<evidence type="ECO:0000313" key="1">
    <source>
        <dbReference type="EMBL" id="MFB9329279.1"/>
    </source>
</evidence>
<dbReference type="Pfam" id="PF11033">
    <property type="entry name" value="ComJ"/>
    <property type="match status" value="1"/>
</dbReference>
<reference evidence="1 2" key="1">
    <citation type="submission" date="2024-09" db="EMBL/GenBank/DDBJ databases">
        <authorList>
            <person name="Sun Q."/>
            <person name="Mori K."/>
        </authorList>
    </citation>
    <scope>NUCLEOTIDE SEQUENCE [LARGE SCALE GENOMIC DNA]</scope>
    <source>
        <strain evidence="1 2">TISTR 2452</strain>
    </source>
</reference>
<comment type="caution">
    <text evidence="1">The sequence shown here is derived from an EMBL/GenBank/DDBJ whole genome shotgun (WGS) entry which is preliminary data.</text>
</comment>
<gene>
    <name evidence="1" type="primary">comJ</name>
    <name evidence="1" type="ORF">ACFFSY_25360</name>
</gene>
<dbReference type="Gene3D" id="2.60.34.30">
    <property type="entry name" value="Competence, DNA-entry nuclease inhibitor, ComJ"/>
    <property type="match status" value="1"/>
</dbReference>
<proteinExistence type="predicted"/>
<dbReference type="InterPro" id="IPR020354">
    <property type="entry name" value="Competence_nuclease_inhibitor"/>
</dbReference>
<sequence length="161" mass="17706">MKQWERQEVVVSYSQIAVYNRDVDHPFSDWTDAHIRQGFTWREGAVSFGTIGDERSDIEVAVRKEATPAPDAIRAIVVPFETGAGGVMVSSILSQAYEYDVPPGNYELWFEIVPGGPGEDGGRTRYVFTFIPCGEPKARIAKRDAGLTPGKTLLMVASPAI</sequence>
<evidence type="ECO:0000313" key="2">
    <source>
        <dbReference type="Proteomes" id="UP001589747"/>
    </source>
</evidence>
<accession>A0ABV5KVL0</accession>
<name>A0ABV5KVL0_9BACL</name>
<dbReference type="EMBL" id="JBHMDO010000041">
    <property type="protein sequence ID" value="MFB9329279.1"/>
    <property type="molecule type" value="Genomic_DNA"/>
</dbReference>